<organism evidence="2">
    <name type="scientific">hydrocarbon metagenome</name>
    <dbReference type="NCBI Taxonomy" id="938273"/>
    <lineage>
        <taxon>unclassified sequences</taxon>
        <taxon>metagenomes</taxon>
        <taxon>ecological metagenomes</taxon>
    </lineage>
</organism>
<gene>
    <name evidence="2" type="ORF">ASZ90_016927</name>
</gene>
<dbReference type="InterPro" id="IPR000182">
    <property type="entry name" value="GNAT_dom"/>
</dbReference>
<reference evidence="2" key="1">
    <citation type="journal article" date="2015" name="Proc. Natl. Acad. Sci. U.S.A.">
        <title>Networks of energetic and metabolic interactions define dynamics in microbial communities.</title>
        <authorList>
            <person name="Embree M."/>
            <person name="Liu J.K."/>
            <person name="Al-Bassam M.M."/>
            <person name="Zengler K."/>
        </authorList>
    </citation>
    <scope>NUCLEOTIDE SEQUENCE</scope>
</reference>
<proteinExistence type="predicted"/>
<dbReference type="InterPro" id="IPR015947">
    <property type="entry name" value="PUA-like_sf"/>
</dbReference>
<dbReference type="PROSITE" id="PS51186">
    <property type="entry name" value="GNAT"/>
    <property type="match status" value="1"/>
</dbReference>
<evidence type="ECO:0000259" key="1">
    <source>
        <dbReference type="PROSITE" id="PS51186"/>
    </source>
</evidence>
<evidence type="ECO:0000313" key="2">
    <source>
        <dbReference type="EMBL" id="KUG05644.1"/>
    </source>
</evidence>
<dbReference type="AlphaFoldDB" id="A0A0W8EAV8"/>
<dbReference type="Pfam" id="PF00583">
    <property type="entry name" value="Acetyltransf_1"/>
    <property type="match status" value="1"/>
</dbReference>
<name>A0A0W8EAV8_9ZZZZ</name>
<feature type="domain" description="N-acetyltransferase" evidence="1">
    <location>
        <begin position="165"/>
        <end position="311"/>
    </location>
</feature>
<dbReference type="SUPFAM" id="SSF55729">
    <property type="entry name" value="Acyl-CoA N-acyltransferases (Nat)"/>
    <property type="match status" value="1"/>
</dbReference>
<dbReference type="EMBL" id="LNQE01001790">
    <property type="protein sequence ID" value="KUG05644.1"/>
    <property type="molecule type" value="Genomic_DNA"/>
</dbReference>
<dbReference type="Gene3D" id="3.40.630.30">
    <property type="match status" value="1"/>
</dbReference>
<dbReference type="GO" id="GO:0016747">
    <property type="term" value="F:acyltransferase activity, transferring groups other than amino-acyl groups"/>
    <property type="evidence" value="ECO:0007669"/>
    <property type="project" value="InterPro"/>
</dbReference>
<dbReference type="SUPFAM" id="SSF88697">
    <property type="entry name" value="PUA domain-like"/>
    <property type="match status" value="1"/>
</dbReference>
<sequence>MHLLIDTNILIYHEDDRIISQNVSDLFGLLPEISFDVFIHPASVVDIQRDTNLRRRDVMLSKIGVYKQLPNPPLAIQDQEYISKVGTPRSPQDDTDNEILYAVFRGAIDFLITEDAGIHRKAFIAGISDRVLHVDDALQLFRQFIDIKEKIPSPPALNESYLYNLDLNDPIFDSLKDEYPEFEDWFKRKSREHRKCYVSYRSDGKIGALLIYKIEGEKIDVTPPLPQKERLKIATLKVTHVGNKIGERLLKLSIDLAIQNKCDEIYLTHFTEENDRLVELITQYGFEKVGVNSRSEEIFLKKMVPEEQDLVGVPPVEIFMRFYPSFYDGVSVKKWVIPIYPEFHDRLFTDYGLRQTTLFEHDGGFIVEGNAIKKAYLSHSKIKQLKAGDVVLFYRTRDDQSLTVLGVIEEVRVGMTDTDEIIRFVGKRTVYRHEEIEISPKPLTVILFRYHFLLKNPIKLGTLLESKVFNGPPQSIMQINDENYKMIKELGGIDGRFTIN</sequence>
<accession>A0A0W8EAV8</accession>
<dbReference type="InterPro" id="IPR016181">
    <property type="entry name" value="Acyl_CoA_acyltransferase"/>
</dbReference>
<protein>
    <recommendedName>
        <fullName evidence="1">N-acetyltransferase domain-containing protein</fullName>
    </recommendedName>
</protein>
<comment type="caution">
    <text evidence="2">The sequence shown here is derived from an EMBL/GenBank/DDBJ whole genome shotgun (WGS) entry which is preliminary data.</text>
</comment>